<protein>
    <submittedName>
        <fullName evidence="3">Uncharacterized protein</fullName>
    </submittedName>
</protein>
<reference evidence="3 4" key="1">
    <citation type="submission" date="2019-07" db="EMBL/GenBank/DDBJ databases">
        <title>Whole genome shotgun sequence of Pseudonocardia sulfidoxydans NBRC 16205.</title>
        <authorList>
            <person name="Hosoyama A."/>
            <person name="Uohara A."/>
            <person name="Ohji S."/>
            <person name="Ichikawa N."/>
        </authorList>
    </citation>
    <scope>NUCLEOTIDE SEQUENCE [LARGE SCALE GENOMIC DNA]</scope>
    <source>
        <strain evidence="3 4">NBRC 16205</strain>
    </source>
</reference>
<name>A0A511DJ50_9PSEU</name>
<organism evidence="3 4">
    <name type="scientific">Pseudonocardia sulfidoxydans NBRC 16205</name>
    <dbReference type="NCBI Taxonomy" id="1223511"/>
    <lineage>
        <taxon>Bacteria</taxon>
        <taxon>Bacillati</taxon>
        <taxon>Actinomycetota</taxon>
        <taxon>Actinomycetes</taxon>
        <taxon>Pseudonocardiales</taxon>
        <taxon>Pseudonocardiaceae</taxon>
        <taxon>Pseudonocardia</taxon>
    </lineage>
</organism>
<evidence type="ECO:0000313" key="4">
    <source>
        <dbReference type="Proteomes" id="UP000321685"/>
    </source>
</evidence>
<sequence length="93" mass="9789">MLLVDLGVVPVEAQVAAVVVPAQDPEPPPGKGEEFGKASPIALVVIILLGIATILLIVSMTRRLKKLPKSFDEEEPTSESPAGEDASSDTRKD</sequence>
<dbReference type="RefSeq" id="WP_222596299.1">
    <property type="nucleotide sequence ID" value="NZ_BJVJ01000034.1"/>
</dbReference>
<evidence type="ECO:0000256" key="2">
    <source>
        <dbReference type="SAM" id="Phobius"/>
    </source>
</evidence>
<dbReference type="Proteomes" id="UP000321685">
    <property type="component" value="Unassembled WGS sequence"/>
</dbReference>
<evidence type="ECO:0000256" key="1">
    <source>
        <dbReference type="SAM" id="MobiDB-lite"/>
    </source>
</evidence>
<keyword evidence="2" id="KW-1133">Transmembrane helix</keyword>
<gene>
    <name evidence="3" type="ORF">PSU4_34110</name>
</gene>
<feature type="transmembrane region" description="Helical" evidence="2">
    <location>
        <begin position="41"/>
        <end position="60"/>
    </location>
</feature>
<feature type="region of interest" description="Disordered" evidence="1">
    <location>
        <begin position="68"/>
        <end position="93"/>
    </location>
</feature>
<keyword evidence="2" id="KW-0812">Transmembrane</keyword>
<proteinExistence type="predicted"/>
<dbReference type="AlphaFoldDB" id="A0A511DJ50"/>
<comment type="caution">
    <text evidence="3">The sequence shown here is derived from an EMBL/GenBank/DDBJ whole genome shotgun (WGS) entry which is preliminary data.</text>
</comment>
<keyword evidence="2" id="KW-0472">Membrane</keyword>
<accession>A0A511DJ50</accession>
<evidence type="ECO:0000313" key="3">
    <source>
        <dbReference type="EMBL" id="GEL24457.1"/>
    </source>
</evidence>
<keyword evidence="4" id="KW-1185">Reference proteome</keyword>
<dbReference type="EMBL" id="BJVJ01000034">
    <property type="protein sequence ID" value="GEL24457.1"/>
    <property type="molecule type" value="Genomic_DNA"/>
</dbReference>